<proteinExistence type="predicted"/>
<dbReference type="AlphaFoldDB" id="A0A0F9QKA0"/>
<name>A0A0F9QKA0_9ZZZZ</name>
<sequence length="118" mass="13543">MSTKMSVKSKAELKEMVRRELNFGEVRAIPGRLLAARLEERDTRRIRLSIIDLIVTGKMPIVGDSAHGYYIAETREEAQKALKTLHHYLVMTGYHHKYLLRACAKLLKPEQLKLGLEV</sequence>
<dbReference type="EMBL" id="LAZR01001445">
    <property type="protein sequence ID" value="KKN44540.1"/>
    <property type="molecule type" value="Genomic_DNA"/>
</dbReference>
<accession>A0A0F9QKA0</accession>
<organism evidence="1">
    <name type="scientific">marine sediment metagenome</name>
    <dbReference type="NCBI Taxonomy" id="412755"/>
    <lineage>
        <taxon>unclassified sequences</taxon>
        <taxon>metagenomes</taxon>
        <taxon>ecological metagenomes</taxon>
    </lineage>
</organism>
<reference evidence="1" key="1">
    <citation type="journal article" date="2015" name="Nature">
        <title>Complex archaea that bridge the gap between prokaryotes and eukaryotes.</title>
        <authorList>
            <person name="Spang A."/>
            <person name="Saw J.H."/>
            <person name="Jorgensen S.L."/>
            <person name="Zaremba-Niedzwiedzka K."/>
            <person name="Martijn J."/>
            <person name="Lind A.E."/>
            <person name="van Eijk R."/>
            <person name="Schleper C."/>
            <person name="Guy L."/>
            <person name="Ettema T.J."/>
        </authorList>
    </citation>
    <scope>NUCLEOTIDE SEQUENCE</scope>
</reference>
<comment type="caution">
    <text evidence="1">The sequence shown here is derived from an EMBL/GenBank/DDBJ whole genome shotgun (WGS) entry which is preliminary data.</text>
</comment>
<gene>
    <name evidence="1" type="ORF">LCGC14_0692200</name>
</gene>
<evidence type="ECO:0000313" key="1">
    <source>
        <dbReference type="EMBL" id="KKN44540.1"/>
    </source>
</evidence>
<protein>
    <submittedName>
        <fullName evidence="1">Uncharacterized protein</fullName>
    </submittedName>
</protein>